<gene>
    <name evidence="1" type="ORF">PHLCEN_2v8634</name>
</gene>
<accession>A0A2R6NT65</accession>
<evidence type="ECO:0000313" key="1">
    <source>
        <dbReference type="EMBL" id="PSR76136.1"/>
    </source>
</evidence>
<keyword evidence="2" id="KW-1185">Reference proteome</keyword>
<reference evidence="1 2" key="1">
    <citation type="submission" date="2018-02" db="EMBL/GenBank/DDBJ databases">
        <title>Genome sequence of the basidiomycete white-rot fungus Phlebia centrifuga.</title>
        <authorList>
            <person name="Granchi Z."/>
            <person name="Peng M."/>
            <person name="de Vries R.P."/>
            <person name="Hilden K."/>
            <person name="Makela M.R."/>
            <person name="Grigoriev I."/>
            <person name="Riley R."/>
        </authorList>
    </citation>
    <scope>NUCLEOTIDE SEQUENCE [LARGE SCALE GENOMIC DNA]</scope>
    <source>
        <strain evidence="1 2">FBCC195</strain>
    </source>
</reference>
<organism evidence="1 2">
    <name type="scientific">Hermanssonia centrifuga</name>
    <dbReference type="NCBI Taxonomy" id="98765"/>
    <lineage>
        <taxon>Eukaryota</taxon>
        <taxon>Fungi</taxon>
        <taxon>Dikarya</taxon>
        <taxon>Basidiomycota</taxon>
        <taxon>Agaricomycotina</taxon>
        <taxon>Agaricomycetes</taxon>
        <taxon>Polyporales</taxon>
        <taxon>Meruliaceae</taxon>
        <taxon>Hermanssonia</taxon>
    </lineage>
</organism>
<dbReference type="Proteomes" id="UP000186601">
    <property type="component" value="Unassembled WGS sequence"/>
</dbReference>
<dbReference type="OrthoDB" id="3245543at2759"/>
<sequence>MSFEPTLALSPSIDRKSDYIDETVEVPESLETTERPPIDYASFSSFTRSLWRRFVSLWTKRFIWSLIAGQVVSLCITCTNVATPELGMRNWALPTTQTWFL</sequence>
<dbReference type="EMBL" id="MLYV02000860">
    <property type="protein sequence ID" value="PSR76136.1"/>
    <property type="molecule type" value="Genomic_DNA"/>
</dbReference>
<dbReference type="AlphaFoldDB" id="A0A2R6NT65"/>
<comment type="caution">
    <text evidence="1">The sequence shown here is derived from an EMBL/GenBank/DDBJ whole genome shotgun (WGS) entry which is preliminary data.</text>
</comment>
<proteinExistence type="predicted"/>
<name>A0A2R6NT65_9APHY</name>
<protein>
    <submittedName>
        <fullName evidence="1">Uncharacterized protein</fullName>
    </submittedName>
</protein>
<evidence type="ECO:0000313" key="2">
    <source>
        <dbReference type="Proteomes" id="UP000186601"/>
    </source>
</evidence>